<protein>
    <submittedName>
        <fullName evidence="2">Helix-turn-helix transcriptional regulator</fullName>
    </submittedName>
</protein>
<evidence type="ECO:0000259" key="1">
    <source>
        <dbReference type="PROSITE" id="PS50943"/>
    </source>
</evidence>
<dbReference type="Pfam" id="PF19054">
    <property type="entry name" value="DUF5753"/>
    <property type="match status" value="1"/>
</dbReference>
<comment type="caution">
    <text evidence="2">The sequence shown here is derived from an EMBL/GenBank/DDBJ whole genome shotgun (WGS) entry which is preliminary data.</text>
</comment>
<keyword evidence="3" id="KW-1185">Reference proteome</keyword>
<proteinExistence type="predicted"/>
<dbReference type="RefSeq" id="WP_344587291.1">
    <property type="nucleotide sequence ID" value="NZ_BAAARW010000003.1"/>
</dbReference>
<dbReference type="Gene3D" id="1.10.260.40">
    <property type="entry name" value="lambda repressor-like DNA-binding domains"/>
    <property type="match status" value="1"/>
</dbReference>
<organism evidence="2 3">
    <name type="scientific">Actinomadura vinacea</name>
    <dbReference type="NCBI Taxonomy" id="115336"/>
    <lineage>
        <taxon>Bacteria</taxon>
        <taxon>Bacillati</taxon>
        <taxon>Actinomycetota</taxon>
        <taxon>Actinomycetes</taxon>
        <taxon>Streptosporangiales</taxon>
        <taxon>Thermomonosporaceae</taxon>
        <taxon>Actinomadura</taxon>
    </lineage>
</organism>
<feature type="domain" description="HTH cro/C1-type" evidence="1">
    <location>
        <begin position="19"/>
        <end position="73"/>
    </location>
</feature>
<accession>A0ABN3IGW9</accession>
<dbReference type="InterPro" id="IPR010982">
    <property type="entry name" value="Lambda_DNA-bd_dom_sf"/>
</dbReference>
<evidence type="ECO:0000313" key="2">
    <source>
        <dbReference type="EMBL" id="GAA2404526.1"/>
    </source>
</evidence>
<name>A0ABN3IGW9_9ACTN</name>
<dbReference type="SMART" id="SM00530">
    <property type="entry name" value="HTH_XRE"/>
    <property type="match status" value="1"/>
</dbReference>
<dbReference type="Proteomes" id="UP001501231">
    <property type="component" value="Unassembled WGS sequence"/>
</dbReference>
<dbReference type="Pfam" id="PF13560">
    <property type="entry name" value="HTH_31"/>
    <property type="match status" value="1"/>
</dbReference>
<evidence type="ECO:0000313" key="3">
    <source>
        <dbReference type="Proteomes" id="UP001501231"/>
    </source>
</evidence>
<gene>
    <name evidence="2" type="ORF">GCM10010191_10320</name>
</gene>
<dbReference type="SUPFAM" id="SSF47413">
    <property type="entry name" value="lambda repressor-like DNA-binding domains"/>
    <property type="match status" value="1"/>
</dbReference>
<sequence>MPASRHSPTLRRRRLSAELRALREAAGMTSVEATRRLEWSGGRLTKMERGEWVRPNPRDIRDLCDLYGVTDERQREYLVTLAKQGRERGWWHAYKNMLSEEYTTYIGLEAGAATVYVVDLVVIPGLLQTKDYARAVTLGGPAEVTAEQTQRRVDIRTERQKLIMREDDPLRLWVVMDEAALRRMVGGGDVMREQLNNICHLAELAKVTVQVIPFQAGAHAAVAGAFSILQFPEPEDPDAVYVETPAGELFVEVPEEVDRFHTAYNRLQAAALAPSASIRMIAEYAATI</sequence>
<dbReference type="CDD" id="cd00093">
    <property type="entry name" value="HTH_XRE"/>
    <property type="match status" value="1"/>
</dbReference>
<dbReference type="InterPro" id="IPR001387">
    <property type="entry name" value="Cro/C1-type_HTH"/>
</dbReference>
<reference evidence="2 3" key="1">
    <citation type="journal article" date="2019" name="Int. J. Syst. Evol. Microbiol.">
        <title>The Global Catalogue of Microorganisms (GCM) 10K type strain sequencing project: providing services to taxonomists for standard genome sequencing and annotation.</title>
        <authorList>
            <consortium name="The Broad Institute Genomics Platform"/>
            <consortium name="The Broad Institute Genome Sequencing Center for Infectious Disease"/>
            <person name="Wu L."/>
            <person name="Ma J."/>
        </authorList>
    </citation>
    <scope>NUCLEOTIDE SEQUENCE [LARGE SCALE GENOMIC DNA]</scope>
    <source>
        <strain evidence="2 3">JCM 3325</strain>
    </source>
</reference>
<dbReference type="EMBL" id="BAAARW010000003">
    <property type="protein sequence ID" value="GAA2404526.1"/>
    <property type="molecule type" value="Genomic_DNA"/>
</dbReference>
<dbReference type="PROSITE" id="PS50943">
    <property type="entry name" value="HTH_CROC1"/>
    <property type="match status" value="1"/>
</dbReference>
<dbReference type="InterPro" id="IPR043917">
    <property type="entry name" value="DUF5753"/>
</dbReference>